<accession>A0A0A2JF17</accession>
<dbReference type="PhylomeDB" id="A0A0A2JF17"/>
<evidence type="ECO:0000313" key="5">
    <source>
        <dbReference type="Proteomes" id="UP000030143"/>
    </source>
</evidence>
<dbReference type="InterPro" id="IPR003256">
    <property type="entry name" value="Ribosomal_uL24"/>
</dbReference>
<evidence type="ECO:0000256" key="3">
    <source>
        <dbReference type="ARBA" id="ARBA00023274"/>
    </source>
</evidence>
<dbReference type="InterPro" id="IPR041988">
    <property type="entry name" value="Ribosomal_uL24_KOW"/>
</dbReference>
<dbReference type="GO" id="GO:0006412">
    <property type="term" value="P:translation"/>
    <property type="evidence" value="ECO:0007669"/>
    <property type="project" value="InterPro"/>
</dbReference>
<dbReference type="PANTHER" id="PTHR12903">
    <property type="entry name" value="MITOCHONDRIAL RIBOSOMAL PROTEIN L24"/>
    <property type="match status" value="1"/>
</dbReference>
<comment type="similarity">
    <text evidence="1">Belongs to the universal ribosomal protein uL24 family.</text>
</comment>
<proteinExistence type="inferred from homology"/>
<dbReference type="EMBL" id="JQFZ01000239">
    <property type="protein sequence ID" value="KGO53974.1"/>
    <property type="molecule type" value="Genomic_DNA"/>
</dbReference>
<dbReference type="GO" id="GO:0003735">
    <property type="term" value="F:structural constituent of ribosome"/>
    <property type="evidence" value="ECO:0007669"/>
    <property type="project" value="InterPro"/>
</dbReference>
<dbReference type="InterPro" id="IPR014722">
    <property type="entry name" value="Rib_uL2_dom2"/>
</dbReference>
<comment type="caution">
    <text evidence="4">The sequence shown here is derived from an EMBL/GenBank/DDBJ whole genome shotgun (WGS) entry which is preliminary data.</text>
</comment>
<keyword evidence="5" id="KW-1185">Reference proteome</keyword>
<dbReference type="OrthoDB" id="359154at2759"/>
<dbReference type="VEuPathDB" id="FungiDB:PEXP_089530"/>
<dbReference type="Proteomes" id="UP000030143">
    <property type="component" value="Unassembled WGS sequence"/>
</dbReference>
<dbReference type="CDD" id="cd06089">
    <property type="entry name" value="KOW_RPL26"/>
    <property type="match status" value="1"/>
</dbReference>
<sequence length="420" mass="47927">MVGLGILEMFTGGRAATDDDIIHIDRDHVAPRTPSIFDPRVRNSKAETTFGHCWTTTLNMQRVIQRTASARKQALKKTNKAHERQELLERVGIRRARKDFGGALSSQFQTARKNRWEDWEKGPLAPMRDSGLQRTTYGGQDASILHPPRLPKHEQRRHVLFAEGDRVCVVRGRDQGKINVIQQVNRDSETVLIKGINMADVIIPEWAKDRMGHTGDTQPQSFPVSFDDIRHVIPLEDTKTGKMQNVIVQHAYAAGPYTERSEHSKLPRFTRYVSGLDVEIPWPLEEEPVITDGEMDTTRMAVEASTFTPTLEQPPMPSTVIDELRNKYSRFRTRHDPEYLKEKMKEDYRKEYRKTVSMMTPKTDAKNLKIAQLAEARKANLDANGNGILTPDAINFINNHIQTERLQKSKTKKSKSKQAA</sequence>
<dbReference type="GO" id="GO:1990904">
    <property type="term" value="C:ribonucleoprotein complex"/>
    <property type="evidence" value="ECO:0007669"/>
    <property type="project" value="UniProtKB-KW"/>
</dbReference>
<gene>
    <name evidence="4" type="ORF">PEX2_024530</name>
</gene>
<keyword evidence="2" id="KW-0689">Ribosomal protein</keyword>
<dbReference type="SUPFAM" id="SSF50104">
    <property type="entry name" value="Translation proteins SH3-like domain"/>
    <property type="match status" value="1"/>
</dbReference>
<dbReference type="STRING" id="27334.A0A0A2JF17"/>
<dbReference type="Pfam" id="PF22682">
    <property type="entry name" value="Ribosomal_uL24m-like"/>
    <property type="match status" value="1"/>
</dbReference>
<protein>
    <submittedName>
        <fullName evidence="4">Uncharacterized protein</fullName>
    </submittedName>
</protein>
<dbReference type="GO" id="GO:0003723">
    <property type="term" value="F:RNA binding"/>
    <property type="evidence" value="ECO:0007669"/>
    <property type="project" value="InterPro"/>
</dbReference>
<evidence type="ECO:0000256" key="2">
    <source>
        <dbReference type="ARBA" id="ARBA00022980"/>
    </source>
</evidence>
<reference evidence="4 5" key="1">
    <citation type="journal article" date="2015" name="Mol. Plant Microbe Interact.">
        <title>Genome, transcriptome, and functional analyses of Penicillium expansum provide new insights into secondary metabolism and pathogenicity.</title>
        <authorList>
            <person name="Ballester A.R."/>
            <person name="Marcet-Houben M."/>
            <person name="Levin E."/>
            <person name="Sela N."/>
            <person name="Selma-Lazaro C."/>
            <person name="Carmona L."/>
            <person name="Wisniewski M."/>
            <person name="Droby S."/>
            <person name="Gonzalez-Candelas L."/>
            <person name="Gabaldon T."/>
        </authorList>
    </citation>
    <scope>NUCLEOTIDE SEQUENCE [LARGE SCALE GENOMIC DNA]</scope>
    <source>
        <strain evidence="4 5">MD-8</strain>
    </source>
</reference>
<dbReference type="InterPro" id="IPR008991">
    <property type="entry name" value="Translation_prot_SH3-like_sf"/>
</dbReference>
<dbReference type="AlphaFoldDB" id="A0A0A2JF17"/>
<keyword evidence="3" id="KW-0687">Ribonucleoprotein</keyword>
<dbReference type="Gene3D" id="2.30.30.30">
    <property type="match status" value="1"/>
</dbReference>
<evidence type="ECO:0000256" key="1">
    <source>
        <dbReference type="ARBA" id="ARBA00010618"/>
    </source>
</evidence>
<dbReference type="GeneID" id="27675147"/>
<organism evidence="4 5">
    <name type="scientific">Penicillium expansum</name>
    <name type="common">Blue mold rot fungus</name>
    <dbReference type="NCBI Taxonomy" id="27334"/>
    <lineage>
        <taxon>Eukaryota</taxon>
        <taxon>Fungi</taxon>
        <taxon>Dikarya</taxon>
        <taxon>Ascomycota</taxon>
        <taxon>Pezizomycotina</taxon>
        <taxon>Eurotiomycetes</taxon>
        <taxon>Eurotiomycetidae</taxon>
        <taxon>Eurotiales</taxon>
        <taxon>Aspergillaceae</taxon>
        <taxon>Penicillium</taxon>
    </lineage>
</organism>
<dbReference type="GO" id="GO:0005840">
    <property type="term" value="C:ribosome"/>
    <property type="evidence" value="ECO:0007669"/>
    <property type="project" value="UniProtKB-KW"/>
</dbReference>
<evidence type="ECO:0000313" key="4">
    <source>
        <dbReference type="EMBL" id="KGO53974.1"/>
    </source>
</evidence>
<dbReference type="RefSeq" id="XP_016596490.1">
    <property type="nucleotide sequence ID" value="XM_016739728.1"/>
</dbReference>
<dbReference type="HOGENOM" id="CLU_041333_0_0_1"/>
<name>A0A0A2JF17_PENEN</name>